<keyword evidence="1" id="KW-0472">Membrane</keyword>
<reference evidence="2 3" key="1">
    <citation type="submission" date="2024-01" db="EMBL/GenBank/DDBJ databases">
        <title>The genomes of 5 underutilized Papilionoideae crops provide insights into root nodulation and disease resistanc.</title>
        <authorList>
            <person name="Jiang F."/>
        </authorList>
    </citation>
    <scope>NUCLEOTIDE SEQUENCE [LARGE SCALE GENOMIC DNA]</scope>
    <source>
        <strain evidence="2">JINMINGXINNONG_FW02</strain>
        <tissue evidence="2">Leaves</tissue>
    </source>
</reference>
<keyword evidence="1" id="KW-0812">Transmembrane</keyword>
<dbReference type="EMBL" id="JAYMYR010000001">
    <property type="protein sequence ID" value="KAK7382298.1"/>
    <property type="molecule type" value="Genomic_DNA"/>
</dbReference>
<feature type="transmembrane region" description="Helical" evidence="1">
    <location>
        <begin position="77"/>
        <end position="97"/>
    </location>
</feature>
<dbReference type="AlphaFoldDB" id="A0AAN9P5V8"/>
<evidence type="ECO:0000313" key="3">
    <source>
        <dbReference type="Proteomes" id="UP001374584"/>
    </source>
</evidence>
<evidence type="ECO:0000313" key="2">
    <source>
        <dbReference type="EMBL" id="KAK7382298.1"/>
    </source>
</evidence>
<protein>
    <submittedName>
        <fullName evidence="2">Uncharacterized protein</fullName>
    </submittedName>
</protein>
<comment type="caution">
    <text evidence="2">The sequence shown here is derived from an EMBL/GenBank/DDBJ whole genome shotgun (WGS) entry which is preliminary data.</text>
</comment>
<gene>
    <name evidence="2" type="ORF">VNO80_01139</name>
</gene>
<keyword evidence="3" id="KW-1185">Reference proteome</keyword>
<name>A0AAN9P5V8_PHACN</name>
<accession>A0AAN9P5V8</accession>
<dbReference type="Proteomes" id="UP001374584">
    <property type="component" value="Unassembled WGS sequence"/>
</dbReference>
<organism evidence="2 3">
    <name type="scientific">Phaseolus coccineus</name>
    <name type="common">Scarlet runner bean</name>
    <name type="synonym">Phaseolus multiflorus</name>
    <dbReference type="NCBI Taxonomy" id="3886"/>
    <lineage>
        <taxon>Eukaryota</taxon>
        <taxon>Viridiplantae</taxon>
        <taxon>Streptophyta</taxon>
        <taxon>Embryophyta</taxon>
        <taxon>Tracheophyta</taxon>
        <taxon>Spermatophyta</taxon>
        <taxon>Magnoliopsida</taxon>
        <taxon>eudicotyledons</taxon>
        <taxon>Gunneridae</taxon>
        <taxon>Pentapetalae</taxon>
        <taxon>rosids</taxon>
        <taxon>fabids</taxon>
        <taxon>Fabales</taxon>
        <taxon>Fabaceae</taxon>
        <taxon>Papilionoideae</taxon>
        <taxon>50 kb inversion clade</taxon>
        <taxon>NPAAA clade</taxon>
        <taxon>indigoferoid/millettioid clade</taxon>
        <taxon>Phaseoleae</taxon>
        <taxon>Phaseolus</taxon>
    </lineage>
</organism>
<evidence type="ECO:0000256" key="1">
    <source>
        <dbReference type="SAM" id="Phobius"/>
    </source>
</evidence>
<sequence length="110" mass="12441">MCCFEVGGDLHQAFSRVLWWVVVMDVVEDDIDNDAGETLMLIERDAELIEVVEEVKIGVVEGLQRGFLLRSQVVDEMTLFFSFLGATVALVFSYNSIPNFSIKSMFRIVT</sequence>
<keyword evidence="1" id="KW-1133">Transmembrane helix</keyword>
<proteinExistence type="predicted"/>